<feature type="compositionally biased region" description="Basic residues" evidence="1">
    <location>
        <begin position="170"/>
        <end position="184"/>
    </location>
</feature>
<dbReference type="EMBL" id="AACS02000006">
    <property type="protein sequence ID" value="EAU83913.2"/>
    <property type="molecule type" value="Genomic_DNA"/>
</dbReference>
<reference evidence="2 3" key="1">
    <citation type="journal article" date="2010" name="Proc. Natl. Acad. Sci. U.S.A.">
        <title>Insights into evolution of multicellular fungi from the assembled chromosomes of the mushroom Coprinopsis cinerea (Coprinus cinereus).</title>
        <authorList>
            <person name="Stajich J.E."/>
            <person name="Wilke S.K."/>
            <person name="Ahren D."/>
            <person name="Au C.H."/>
            <person name="Birren B.W."/>
            <person name="Borodovsky M."/>
            <person name="Burns C."/>
            <person name="Canback B."/>
            <person name="Casselton L.A."/>
            <person name="Cheng C.K."/>
            <person name="Deng J."/>
            <person name="Dietrich F.S."/>
            <person name="Fargo D.C."/>
            <person name="Farman M.L."/>
            <person name="Gathman A.C."/>
            <person name="Goldberg J."/>
            <person name="Guigo R."/>
            <person name="Hoegger P.J."/>
            <person name="Hooker J.B."/>
            <person name="Huggins A."/>
            <person name="James T.Y."/>
            <person name="Kamada T."/>
            <person name="Kilaru S."/>
            <person name="Kodira C."/>
            <person name="Kues U."/>
            <person name="Kupfer D."/>
            <person name="Kwan H.S."/>
            <person name="Lomsadze A."/>
            <person name="Li W."/>
            <person name="Lilly W.W."/>
            <person name="Ma L.J."/>
            <person name="Mackey A.J."/>
            <person name="Manning G."/>
            <person name="Martin F."/>
            <person name="Muraguchi H."/>
            <person name="Natvig D.O."/>
            <person name="Palmerini H."/>
            <person name="Ramesh M.A."/>
            <person name="Rehmeyer C.J."/>
            <person name="Roe B.A."/>
            <person name="Shenoy N."/>
            <person name="Stanke M."/>
            <person name="Ter-Hovhannisyan V."/>
            <person name="Tunlid A."/>
            <person name="Velagapudi R."/>
            <person name="Vision T.J."/>
            <person name="Zeng Q."/>
            <person name="Zolan M.E."/>
            <person name="Pukkila P.J."/>
        </authorList>
    </citation>
    <scope>NUCLEOTIDE SEQUENCE [LARGE SCALE GENOMIC DNA]</scope>
    <source>
        <strain evidence="3">Okayama-7 / 130 / ATCC MYA-4618 / FGSC 9003</strain>
    </source>
</reference>
<protein>
    <submittedName>
        <fullName evidence="2">Uncharacterized protein</fullName>
    </submittedName>
</protein>
<sequence length="420" mass="46193">MRYLLRLNPIFDSIVSFLPVSSESAPTQKPTAPSQFILPEHVYFKNPRGRYLKCVPNHLGMGVGLRWDHTKLDESCQFKIMRVPDQPGKFKIIGKPSGNYLQITHCRAPKPRGSSYSASLPDTADGGGKDAGSLQLGQIWQILSTDNADDDSEIYLVSETSHPPASSSRMRSRSRARSSSRRRGSTATASAGTDTPDTGSLFLSNNYNQVHWPGPRYAIGLTTYANDGNKITVERAALKTEICDIVYQTDQKVVGELNPTIAVQKVLENLTGVEASQSVGYKYSKSEEGNWNNKLGFELGQRLTFAVGVPMVGSGEGELTFSEGYEHTWGGSTTESQEVTTSTTVCVPPYTTVELSVLIYKKEITIPFTYTERATLFDGSVVEKKNKEGIYHNVQFIRDHATSSVIGRVGDLEVKLKKAC</sequence>
<accession>A8P0I3</accession>
<dbReference type="SUPFAM" id="SSF56973">
    <property type="entry name" value="Aerolisin/ETX pore-forming domain"/>
    <property type="match status" value="1"/>
</dbReference>
<dbReference type="KEGG" id="cci:CC1G_10318"/>
<dbReference type="HOGENOM" id="CLU_653843_0_0_1"/>
<dbReference type="Proteomes" id="UP000001861">
    <property type="component" value="Unassembled WGS sequence"/>
</dbReference>
<dbReference type="InParanoid" id="A8P0I3"/>
<comment type="caution">
    <text evidence="2">The sequence shown here is derived from an EMBL/GenBank/DDBJ whole genome shotgun (WGS) entry which is preliminary data.</text>
</comment>
<dbReference type="PANTHER" id="PTHR39244:SF5">
    <property type="entry name" value="NATTERIN-3-LIKE"/>
    <property type="match status" value="1"/>
</dbReference>
<keyword evidence="3" id="KW-1185">Reference proteome</keyword>
<dbReference type="InterPro" id="IPR004991">
    <property type="entry name" value="Aerolysin-like"/>
</dbReference>
<proteinExistence type="predicted"/>
<organism evidence="2 3">
    <name type="scientific">Coprinopsis cinerea (strain Okayama-7 / 130 / ATCC MYA-4618 / FGSC 9003)</name>
    <name type="common">Inky cap fungus</name>
    <name type="synonym">Hormographiella aspergillata</name>
    <dbReference type="NCBI Taxonomy" id="240176"/>
    <lineage>
        <taxon>Eukaryota</taxon>
        <taxon>Fungi</taxon>
        <taxon>Dikarya</taxon>
        <taxon>Basidiomycota</taxon>
        <taxon>Agaricomycotina</taxon>
        <taxon>Agaricomycetes</taxon>
        <taxon>Agaricomycetidae</taxon>
        <taxon>Agaricales</taxon>
        <taxon>Agaricineae</taxon>
        <taxon>Psathyrellaceae</taxon>
        <taxon>Coprinopsis</taxon>
    </lineage>
</organism>
<dbReference type="InterPro" id="IPR053237">
    <property type="entry name" value="Natterin_C"/>
</dbReference>
<dbReference type="Gene3D" id="2.170.15.10">
    <property type="entry name" value="Proaerolysin, chain A, domain 3"/>
    <property type="match status" value="1"/>
</dbReference>
<dbReference type="Pfam" id="PF03318">
    <property type="entry name" value="ETX_MTX2"/>
    <property type="match status" value="1"/>
</dbReference>
<evidence type="ECO:0000313" key="3">
    <source>
        <dbReference type="Proteomes" id="UP000001861"/>
    </source>
</evidence>
<dbReference type="GeneID" id="6014459"/>
<dbReference type="OrthoDB" id="1904422at2759"/>
<dbReference type="AlphaFoldDB" id="A8P0I3"/>
<gene>
    <name evidence="2" type="ORF">CC1G_10318</name>
</gene>
<dbReference type="RefSeq" id="XP_001837897.2">
    <property type="nucleotide sequence ID" value="XM_001837845.2"/>
</dbReference>
<dbReference type="CDD" id="cd20239">
    <property type="entry name" value="PFM_aerolysin-like"/>
    <property type="match status" value="1"/>
</dbReference>
<dbReference type="PANTHER" id="PTHR39244">
    <property type="entry name" value="NATTERIN-4"/>
    <property type="match status" value="1"/>
</dbReference>
<feature type="region of interest" description="Disordered" evidence="1">
    <location>
        <begin position="110"/>
        <end position="129"/>
    </location>
</feature>
<feature type="region of interest" description="Disordered" evidence="1">
    <location>
        <begin position="158"/>
        <end position="200"/>
    </location>
</feature>
<evidence type="ECO:0000313" key="2">
    <source>
        <dbReference type="EMBL" id="EAU83913.2"/>
    </source>
</evidence>
<evidence type="ECO:0000256" key="1">
    <source>
        <dbReference type="SAM" id="MobiDB-lite"/>
    </source>
</evidence>
<name>A8P0I3_COPC7</name>
<dbReference type="VEuPathDB" id="FungiDB:CC1G_10318"/>